<feature type="transmembrane region" description="Helical" evidence="1">
    <location>
        <begin position="40"/>
        <end position="60"/>
    </location>
</feature>
<evidence type="ECO:0000313" key="3">
    <source>
        <dbReference type="Proteomes" id="UP000236737"/>
    </source>
</evidence>
<feature type="transmembrane region" description="Helical" evidence="1">
    <location>
        <begin position="182"/>
        <end position="200"/>
    </location>
</feature>
<feature type="transmembrane region" description="Helical" evidence="1">
    <location>
        <begin position="104"/>
        <end position="123"/>
    </location>
</feature>
<dbReference type="OrthoDB" id="9786064at2"/>
<dbReference type="RefSeq" id="WP_103998388.1">
    <property type="nucleotide sequence ID" value="NZ_FNVP01000001.1"/>
</dbReference>
<reference evidence="3" key="1">
    <citation type="submission" date="2016-10" db="EMBL/GenBank/DDBJ databases">
        <authorList>
            <person name="Varghese N."/>
            <person name="Submissions S."/>
        </authorList>
    </citation>
    <scope>NUCLEOTIDE SEQUENCE [LARGE SCALE GENOMIC DNA]</scope>
    <source>
        <strain evidence="3">CGMCC 1.9230</strain>
    </source>
</reference>
<evidence type="ECO:0000256" key="1">
    <source>
        <dbReference type="SAM" id="Phobius"/>
    </source>
</evidence>
<evidence type="ECO:0008006" key="4">
    <source>
        <dbReference type="Google" id="ProtNLM"/>
    </source>
</evidence>
<keyword evidence="1" id="KW-1133">Transmembrane helix</keyword>
<organism evidence="2 3">
    <name type="scientific">Flavobacterium urumqiense</name>
    <dbReference type="NCBI Taxonomy" id="935224"/>
    <lineage>
        <taxon>Bacteria</taxon>
        <taxon>Pseudomonadati</taxon>
        <taxon>Bacteroidota</taxon>
        <taxon>Flavobacteriia</taxon>
        <taxon>Flavobacteriales</taxon>
        <taxon>Flavobacteriaceae</taxon>
        <taxon>Flavobacterium</taxon>
    </lineage>
</organism>
<name>A0A1H5SCL1_9FLAO</name>
<feature type="transmembrane region" description="Helical" evidence="1">
    <location>
        <begin position="7"/>
        <end position="28"/>
    </location>
</feature>
<keyword evidence="1" id="KW-0812">Transmembrane</keyword>
<proteinExistence type="predicted"/>
<accession>A0A1H5SCL1</accession>
<sequence length="201" mass="22774">MKKILPLFSYIFHPIFIAAMATLFYLFFNTSNLMPEEKLFVFSQVVIITVIIPILFFAILRAVGKIDSVMVVDVTQRKIPLILQCFLIILLVRKSITIDRYPELHFFFLGALLSTILALLSLFANIKASLHMMAISALTVFVIAISLHFQFQNTFIIALLILSNGLVASSRIEMNAHTNKELIIGFLLGSIPQLLLLFLWL</sequence>
<dbReference type="Proteomes" id="UP000236737">
    <property type="component" value="Unassembled WGS sequence"/>
</dbReference>
<protein>
    <recommendedName>
        <fullName evidence="4">PAP2 superfamily protein</fullName>
    </recommendedName>
</protein>
<evidence type="ECO:0000313" key="2">
    <source>
        <dbReference type="EMBL" id="SEF48346.1"/>
    </source>
</evidence>
<dbReference type="EMBL" id="FNVP01000001">
    <property type="protein sequence ID" value="SEF48346.1"/>
    <property type="molecule type" value="Genomic_DNA"/>
</dbReference>
<keyword evidence="3" id="KW-1185">Reference proteome</keyword>
<gene>
    <name evidence="2" type="ORF">SAMN04488130_101233</name>
</gene>
<keyword evidence="1" id="KW-0472">Membrane</keyword>
<dbReference type="AlphaFoldDB" id="A0A1H5SCL1"/>